<feature type="region of interest" description="Disordered" evidence="2">
    <location>
        <begin position="315"/>
        <end position="334"/>
    </location>
</feature>
<feature type="domain" description="Response regulatory" evidence="3">
    <location>
        <begin position="17"/>
        <end position="136"/>
    </location>
</feature>
<comment type="caution">
    <text evidence="4">The sequence shown here is derived from an EMBL/GenBank/DDBJ whole genome shotgun (WGS) entry which is preliminary data.</text>
</comment>
<dbReference type="CDD" id="cd17574">
    <property type="entry name" value="REC_OmpR"/>
    <property type="match status" value="1"/>
</dbReference>
<dbReference type="InterPro" id="IPR050595">
    <property type="entry name" value="Bact_response_regulator"/>
</dbReference>
<evidence type="ECO:0000259" key="3">
    <source>
        <dbReference type="PROSITE" id="PS50110"/>
    </source>
</evidence>
<protein>
    <recommendedName>
        <fullName evidence="3">Response regulatory domain-containing protein</fullName>
    </recommendedName>
</protein>
<evidence type="ECO:0000256" key="1">
    <source>
        <dbReference type="ARBA" id="ARBA00022553"/>
    </source>
</evidence>
<dbReference type="EMBL" id="LAZR01001499">
    <property type="protein sequence ID" value="KKN43647.1"/>
    <property type="molecule type" value="Genomic_DNA"/>
</dbReference>
<name>A0A0F9R363_9ZZZZ</name>
<dbReference type="SUPFAM" id="SSF52172">
    <property type="entry name" value="CheY-like"/>
    <property type="match status" value="1"/>
</dbReference>
<keyword evidence="1" id="KW-0597">Phosphoprotein</keyword>
<accession>A0A0F9R363</accession>
<evidence type="ECO:0000256" key="2">
    <source>
        <dbReference type="SAM" id="MobiDB-lite"/>
    </source>
</evidence>
<dbReference type="PANTHER" id="PTHR44591">
    <property type="entry name" value="STRESS RESPONSE REGULATOR PROTEIN 1"/>
    <property type="match status" value="1"/>
</dbReference>
<gene>
    <name evidence="4" type="ORF">LCGC14_0701190</name>
</gene>
<dbReference type="Pfam" id="PF00072">
    <property type="entry name" value="Response_reg"/>
    <property type="match status" value="1"/>
</dbReference>
<proteinExistence type="predicted"/>
<sequence length="334" mass="36892">MLSKSDYIYKEWVNVMKILAVDDDPTILDMLRDSLTKPLGFDLICAETAEDALNLLKDDENSFECFLLDIILPGVDGIELCSVIRGLQSYKSTPIIMITGSQKHDLMENAFRAGATDFIFKPLNGVELAARINTAGMLNASMRREREAYHSLAELTELMKIRRDESFDLNVIGVDDLHGFENRLLRLPEGCYAMNLFAVKLPQIRNIFGAVTAQEFCTQMVCVAEATVDALAQDRFFVGHAGSGMLVGVVMGRARFNPEAIQRKIETALSGNETIKHIQTDLAADISVQSISSQRLWSGLSACNTIRDYLGANTVEDGGQDETSEGHEELLSGL</sequence>
<dbReference type="InterPro" id="IPR011006">
    <property type="entry name" value="CheY-like_superfamily"/>
</dbReference>
<dbReference type="SMART" id="SM00448">
    <property type="entry name" value="REC"/>
    <property type="match status" value="1"/>
</dbReference>
<dbReference type="Gene3D" id="3.40.50.2300">
    <property type="match status" value="1"/>
</dbReference>
<organism evidence="4">
    <name type="scientific">marine sediment metagenome</name>
    <dbReference type="NCBI Taxonomy" id="412755"/>
    <lineage>
        <taxon>unclassified sequences</taxon>
        <taxon>metagenomes</taxon>
        <taxon>ecological metagenomes</taxon>
    </lineage>
</organism>
<feature type="compositionally biased region" description="Basic and acidic residues" evidence="2">
    <location>
        <begin position="324"/>
        <end position="334"/>
    </location>
</feature>
<reference evidence="4" key="1">
    <citation type="journal article" date="2015" name="Nature">
        <title>Complex archaea that bridge the gap between prokaryotes and eukaryotes.</title>
        <authorList>
            <person name="Spang A."/>
            <person name="Saw J.H."/>
            <person name="Jorgensen S.L."/>
            <person name="Zaremba-Niedzwiedzka K."/>
            <person name="Martijn J."/>
            <person name="Lind A.E."/>
            <person name="van Eijk R."/>
            <person name="Schleper C."/>
            <person name="Guy L."/>
            <person name="Ettema T.J."/>
        </authorList>
    </citation>
    <scope>NUCLEOTIDE SEQUENCE</scope>
</reference>
<dbReference type="PANTHER" id="PTHR44591:SF3">
    <property type="entry name" value="RESPONSE REGULATORY DOMAIN-CONTAINING PROTEIN"/>
    <property type="match status" value="1"/>
</dbReference>
<dbReference type="InterPro" id="IPR001789">
    <property type="entry name" value="Sig_transdc_resp-reg_receiver"/>
</dbReference>
<dbReference type="AlphaFoldDB" id="A0A0F9R363"/>
<dbReference type="PROSITE" id="PS50110">
    <property type="entry name" value="RESPONSE_REGULATORY"/>
    <property type="match status" value="1"/>
</dbReference>
<evidence type="ECO:0000313" key="4">
    <source>
        <dbReference type="EMBL" id="KKN43647.1"/>
    </source>
</evidence>
<dbReference type="GO" id="GO:0000160">
    <property type="term" value="P:phosphorelay signal transduction system"/>
    <property type="evidence" value="ECO:0007669"/>
    <property type="project" value="InterPro"/>
</dbReference>